<evidence type="ECO:0000256" key="12">
    <source>
        <dbReference type="ARBA" id="ARBA00047583"/>
    </source>
</evidence>
<evidence type="ECO:0000256" key="14">
    <source>
        <dbReference type="PIRNR" id="PIRNR037104"/>
    </source>
</evidence>
<dbReference type="SUPFAM" id="SSF82199">
    <property type="entry name" value="SET domain"/>
    <property type="match status" value="1"/>
</dbReference>
<organism evidence="20">
    <name type="scientific">Vanderwaltozyma polyspora (strain ATCC 22028 / DSM 70294 / BCRC 21397 / CBS 2163 / NBRC 10782 / NRRL Y-8283 / UCD 57-17)</name>
    <name type="common">Kluyveromyces polysporus</name>
    <dbReference type="NCBI Taxonomy" id="436907"/>
    <lineage>
        <taxon>Eukaryota</taxon>
        <taxon>Fungi</taxon>
        <taxon>Dikarya</taxon>
        <taxon>Ascomycota</taxon>
        <taxon>Saccharomycotina</taxon>
        <taxon>Saccharomycetes</taxon>
        <taxon>Saccharomycetales</taxon>
        <taxon>Saccharomycetaceae</taxon>
        <taxon>Vanderwaltozyma</taxon>
    </lineage>
</organism>
<keyword evidence="9 14" id="KW-0156">Chromatin regulator</keyword>
<feature type="compositionally biased region" description="Acidic residues" evidence="16">
    <location>
        <begin position="663"/>
        <end position="672"/>
    </location>
</feature>
<dbReference type="RefSeq" id="XP_001646446.1">
    <property type="nucleotide sequence ID" value="XM_001646396.1"/>
</dbReference>
<evidence type="ECO:0000256" key="8">
    <source>
        <dbReference type="ARBA" id="ARBA00022691"/>
    </source>
</evidence>
<dbReference type="GO" id="GO:0140999">
    <property type="term" value="F:histone H3K4 trimethyltransferase activity"/>
    <property type="evidence" value="ECO:0007669"/>
    <property type="project" value="UniProtKB-EC"/>
</dbReference>
<dbReference type="GO" id="GO:0000122">
    <property type="term" value="P:negative regulation of transcription by RNA polymerase II"/>
    <property type="evidence" value="ECO:0007669"/>
    <property type="project" value="EnsemblFungi"/>
</dbReference>
<dbReference type="HOGENOM" id="CLU_004391_1_0_1"/>
<dbReference type="Gene3D" id="2.170.270.10">
    <property type="entry name" value="SET domain"/>
    <property type="match status" value="1"/>
</dbReference>
<dbReference type="GO" id="GO:0042138">
    <property type="term" value="P:meiotic DNA double-strand break formation"/>
    <property type="evidence" value="ECO:0007669"/>
    <property type="project" value="EnsemblFungi"/>
</dbReference>
<evidence type="ECO:0000256" key="3">
    <source>
        <dbReference type="ARBA" id="ARBA00012182"/>
    </source>
</evidence>
<dbReference type="OrthoDB" id="308383at2759"/>
<dbReference type="InterPro" id="IPR046341">
    <property type="entry name" value="SET_dom_sf"/>
</dbReference>
<evidence type="ECO:0000256" key="5">
    <source>
        <dbReference type="ARBA" id="ARBA00022454"/>
    </source>
</evidence>
<dbReference type="PROSITE" id="PS50868">
    <property type="entry name" value="POST_SET"/>
    <property type="match status" value="1"/>
</dbReference>
<evidence type="ECO:0000256" key="2">
    <source>
        <dbReference type="ARBA" id="ARBA00004286"/>
    </source>
</evidence>
<feature type="compositionally biased region" description="Low complexity" evidence="16">
    <location>
        <begin position="70"/>
        <end position="101"/>
    </location>
</feature>
<feature type="compositionally biased region" description="Low complexity" evidence="16">
    <location>
        <begin position="18"/>
        <end position="33"/>
    </location>
</feature>
<dbReference type="GO" id="GO:0031509">
    <property type="term" value="P:subtelomeric heterochromatin formation"/>
    <property type="evidence" value="ECO:0007669"/>
    <property type="project" value="EnsemblFungi"/>
</dbReference>
<dbReference type="PROSITE" id="PS51572">
    <property type="entry name" value="SAM_MT43_1"/>
    <property type="match status" value="1"/>
</dbReference>
<dbReference type="OMA" id="ERLPCLC"/>
<dbReference type="InterPro" id="IPR012677">
    <property type="entry name" value="Nucleotide-bd_a/b_plait_sf"/>
</dbReference>
<dbReference type="GO" id="GO:0000183">
    <property type="term" value="P:rDNA heterochromatin formation"/>
    <property type="evidence" value="ECO:0007669"/>
    <property type="project" value="EnsemblFungi"/>
</dbReference>
<dbReference type="EMBL" id="DS480387">
    <property type="protein sequence ID" value="EDO18588.1"/>
    <property type="molecule type" value="Genomic_DNA"/>
</dbReference>
<dbReference type="FunFam" id="2.170.270.10:FF:000056">
    <property type="entry name" value="Histone-lysine N-methyltransferase, H3 lysine-4 specific"/>
    <property type="match status" value="1"/>
</dbReference>
<keyword evidence="15" id="KW-0175">Coiled coil</keyword>
<dbReference type="Gene3D" id="3.30.70.330">
    <property type="match status" value="1"/>
</dbReference>
<feature type="domain" description="SET" evidence="17">
    <location>
        <begin position="932"/>
        <end position="1049"/>
    </location>
</feature>
<dbReference type="Pfam" id="PF11767">
    <property type="entry name" value="SET_assoc"/>
    <property type="match status" value="1"/>
</dbReference>
<comment type="catalytic activity">
    <reaction evidence="11 14">
        <text>L-lysyl(4)-[histone H3] + 3 S-adenosyl-L-methionine = N(6),N(6),N(6)-trimethyl-L-lysyl(4)-[histone H3] + 3 S-adenosyl-L-homocysteine + 3 H(+)</text>
        <dbReference type="Rhea" id="RHEA:60260"/>
        <dbReference type="Rhea" id="RHEA-COMP:15537"/>
        <dbReference type="Rhea" id="RHEA-COMP:15547"/>
        <dbReference type="ChEBI" id="CHEBI:15378"/>
        <dbReference type="ChEBI" id="CHEBI:29969"/>
        <dbReference type="ChEBI" id="CHEBI:57856"/>
        <dbReference type="ChEBI" id="CHEBI:59789"/>
        <dbReference type="ChEBI" id="CHEBI:61961"/>
        <dbReference type="EC" id="2.1.1.354"/>
    </reaction>
</comment>
<dbReference type="SMART" id="SM00508">
    <property type="entry name" value="PostSET"/>
    <property type="match status" value="1"/>
</dbReference>
<evidence type="ECO:0000256" key="15">
    <source>
        <dbReference type="SAM" id="Coils"/>
    </source>
</evidence>
<dbReference type="FunCoup" id="A7TGI1">
    <property type="interactions" value="166"/>
</dbReference>
<evidence type="ECO:0000256" key="13">
    <source>
        <dbReference type="ARBA" id="ARBA00049129"/>
    </source>
</evidence>
<evidence type="ECO:0000256" key="9">
    <source>
        <dbReference type="ARBA" id="ARBA00022853"/>
    </source>
</evidence>
<feature type="region of interest" description="Disordered" evidence="16">
    <location>
        <begin position="656"/>
        <end position="710"/>
    </location>
</feature>
<dbReference type="eggNOG" id="KOG1080">
    <property type="taxonomic scope" value="Eukaryota"/>
</dbReference>
<dbReference type="InParanoid" id="A7TGI1"/>
<feature type="region of interest" description="Disordered" evidence="16">
    <location>
        <begin position="1"/>
        <end position="104"/>
    </location>
</feature>
<feature type="coiled-coil region" evidence="15">
    <location>
        <begin position="559"/>
        <end position="586"/>
    </location>
</feature>
<evidence type="ECO:0000313" key="19">
    <source>
        <dbReference type="EMBL" id="EDO18588.1"/>
    </source>
</evidence>
<dbReference type="InterPro" id="IPR044570">
    <property type="entry name" value="Set1-like"/>
</dbReference>
<dbReference type="GO" id="GO:0055092">
    <property type="term" value="P:sterol homeostasis"/>
    <property type="evidence" value="ECO:0007669"/>
    <property type="project" value="EnsemblFungi"/>
</dbReference>
<dbReference type="InterPro" id="IPR003616">
    <property type="entry name" value="Post-SET_dom"/>
</dbReference>
<evidence type="ECO:0000313" key="20">
    <source>
        <dbReference type="Proteomes" id="UP000000267"/>
    </source>
</evidence>
<keyword evidence="20" id="KW-1185">Reference proteome</keyword>
<dbReference type="Pfam" id="PF11764">
    <property type="entry name" value="N-SET"/>
    <property type="match status" value="1"/>
</dbReference>
<comment type="subcellular location">
    <subcellularLocation>
        <location evidence="2">Chromosome</location>
    </subcellularLocation>
    <subcellularLocation>
        <location evidence="1 14">Nucleus</location>
    </subcellularLocation>
</comment>
<dbReference type="GO" id="GO:0032259">
    <property type="term" value="P:methylation"/>
    <property type="evidence" value="ECO:0007669"/>
    <property type="project" value="UniProtKB-KW"/>
</dbReference>
<evidence type="ECO:0000256" key="10">
    <source>
        <dbReference type="ARBA" id="ARBA00023242"/>
    </source>
</evidence>
<dbReference type="GO" id="GO:0007130">
    <property type="term" value="P:synaptonemal complex assembly"/>
    <property type="evidence" value="ECO:0007669"/>
    <property type="project" value="EnsemblFungi"/>
</dbReference>
<evidence type="ECO:0000256" key="11">
    <source>
        <dbReference type="ARBA" id="ARBA00047571"/>
    </source>
</evidence>
<reference evidence="19 20" key="1">
    <citation type="journal article" date="2007" name="Proc. Natl. Acad. Sci. U.S.A.">
        <title>Independent sorting-out of thousands of duplicated gene pairs in two yeast species descended from a whole-genome duplication.</title>
        <authorList>
            <person name="Scannell D.R."/>
            <person name="Frank A.C."/>
            <person name="Conant G.C."/>
            <person name="Byrne K.P."/>
            <person name="Woolfit M."/>
            <person name="Wolfe K.H."/>
        </authorList>
    </citation>
    <scope>NUCLEOTIDE SEQUENCE [LARGE SCALE GENOMIC DNA]</scope>
    <source>
        <strain evidence="20">ATCC 22028 / DSM 70294 / BCRC 21397 / CBS 2163 / NBRC 10782 / NRRL Y-8283 / UCD 57-17</strain>
    </source>
</reference>
<dbReference type="GO" id="GO:1902275">
    <property type="term" value="P:regulation of chromatin organization"/>
    <property type="evidence" value="ECO:0007669"/>
    <property type="project" value="EnsemblFungi"/>
</dbReference>
<dbReference type="EC" id="2.1.1.354" evidence="3 14"/>
<dbReference type="Pfam" id="PF00856">
    <property type="entry name" value="SET"/>
    <property type="match status" value="1"/>
</dbReference>
<dbReference type="InterPro" id="IPR017111">
    <property type="entry name" value="Set1_fungi"/>
</dbReference>
<dbReference type="GO" id="GO:0048188">
    <property type="term" value="C:Set1C/COMPASS complex"/>
    <property type="evidence" value="ECO:0007669"/>
    <property type="project" value="EnsemblFungi"/>
</dbReference>
<evidence type="ECO:0000256" key="6">
    <source>
        <dbReference type="ARBA" id="ARBA00022603"/>
    </source>
</evidence>
<dbReference type="Proteomes" id="UP000000267">
    <property type="component" value="Unassembled WGS sequence"/>
</dbReference>
<dbReference type="PIRSF" id="PIRSF037104">
    <property type="entry name" value="Histone_H3-K4_mtfrase_Set1_fun"/>
    <property type="match status" value="1"/>
</dbReference>
<dbReference type="Pfam" id="PF21569">
    <property type="entry name" value="SET1_RBD"/>
    <property type="match status" value="1"/>
</dbReference>
<dbReference type="SMART" id="SM01291">
    <property type="entry name" value="N-SET"/>
    <property type="match status" value="1"/>
</dbReference>
<dbReference type="GO" id="GO:1905088">
    <property type="term" value="P:positive regulation of synaptonemal complex assembly"/>
    <property type="evidence" value="ECO:0007669"/>
    <property type="project" value="EnsemblFungi"/>
</dbReference>
<evidence type="ECO:0000256" key="16">
    <source>
        <dbReference type="SAM" id="MobiDB-lite"/>
    </source>
</evidence>
<feature type="compositionally biased region" description="Polar residues" evidence="16">
    <location>
        <begin position="1"/>
        <end position="17"/>
    </location>
</feature>
<dbReference type="AlphaFoldDB" id="A7TGI1"/>
<gene>
    <name evidence="19" type="ORF">Kpol_1048p18</name>
</gene>
<feature type="domain" description="Post-SET" evidence="18">
    <location>
        <begin position="1058"/>
        <end position="1074"/>
    </location>
</feature>
<dbReference type="GeneID" id="5546888"/>
<dbReference type="PROSITE" id="PS50280">
    <property type="entry name" value="SET"/>
    <property type="match status" value="1"/>
</dbReference>
<dbReference type="GO" id="GO:0045944">
    <property type="term" value="P:positive regulation of transcription by RNA polymerase II"/>
    <property type="evidence" value="ECO:0007669"/>
    <property type="project" value="EnsemblFungi"/>
</dbReference>
<comment type="function">
    <text evidence="14">Catalytic component of the COMPASS (Set1C) complex that specifically mono-, di- and trimethylates histone H3 to form H3K4me1/2/3. COMPASS recognizes ubiquitinated H2B on one face of the nucleosome which stimulates the methylation of H3 on the opposing face.</text>
</comment>
<evidence type="ECO:0000256" key="1">
    <source>
        <dbReference type="ARBA" id="ARBA00004123"/>
    </source>
</evidence>
<name>A7TGI1_VANPO</name>
<evidence type="ECO:0000256" key="7">
    <source>
        <dbReference type="ARBA" id="ARBA00022679"/>
    </source>
</evidence>
<feature type="region of interest" description="Disordered" evidence="16">
    <location>
        <begin position="872"/>
        <end position="892"/>
    </location>
</feature>
<sequence>MSGSYRRPYQSSGPSHRQYQYNQQQRPYANQYNGRRNNYDFYNDHRQGHYGGHSYNSSYGGNGYPYRHGMSNSPMHSNNSSNSSNSNNNNNNNNNINNIHNTDNGGAMDSNDYYNSIGDIRSYSGVSRNNESKEFLKLVRPQPVIRYDTNFYKSKYHYFDPVTKMLIHQQEMSNWRNNEEMPTNGFVLVHENHNGAIRSIMRGIDYNGCSKDPRTSSNFTSNTSRSKVKNTLKTLPSIPYDKFSVGPPPPTEIVIYPASTINMISELSVKNYFKEFGEISHFEVFNDPNSALSLNVYLVRYNSPDGKLKNAIKAAKYAVQKHEEKGCSILGCHFNVVLNKDNVIKSIISKFVQENLKKAKDINIDERNKNDKERKIVDIAPKNNFQDRRIPLDIKDIVNNRPVLFVPKSFTSIHSFRVEDFKLKLRKYRWARILDHQAGIYIVFNDLVHARSCMNAESGIMTLISRSRNIPIEVRLKLLAPEPIPTPVSKPTKSIVGELKFPTKPAAKVYSSKKDIVATAMKMITRDLENALSIDIRRKIIGPVVFDGLNSSNYPELVKKKELNELEKLNKKKDLETKKTEAKEERSKFDLFDLYGGYVKSNKKRRASDNLEKANRKRRGSIDNKPTAHMLNEDTISKESTPLEYSASLSRFSGDEALLSEESSIESEDEVTESTKSEEETIKEEETKFDEEKEAGIGKELNVEEKEGEEEEFSHAKVENELSNQIYAPIASVYPEPVYSYELFELESESAVISVEDLQSVVKDEEDMKYLRKVCETDSIPTVSAQIAASFEYELWKLRRFNKMKAKISEKHLELNEVPYDSSLDNGDKAFKAVGFKKVPDRIKSCYLPHRRKLHQPLNTVNIHNDTLEKQRSNQADDMDKADSSEVSAEVSSSRVNRAINRRFQQDIEAQKAAIGTESELLSLNQLNKRKKPVTFARSAIHNWGLYALEPIAAKEMIIEYVGERIRQPVAEMRERRYIKNGIGSSYLFRVDENTVIDATKRGGIARFINHCCDPSCTAKIIKVGGMKRIVIYALRDIASNEELTYDYKFEREMDDKERLPCLCGAATCKGFLN</sequence>
<dbReference type="SMART" id="SM00317">
    <property type="entry name" value="SET"/>
    <property type="match status" value="1"/>
</dbReference>
<comment type="catalytic activity">
    <reaction evidence="13">
        <text>N(6),N(6)-dimethyl-L-lysyl(4)-[histone H3] + S-adenosyl-L-methionine = N(6),N(6),N(6)-trimethyl-L-lysyl(4)-[histone H3] + S-adenosyl-L-homocysteine + H(+)</text>
        <dbReference type="Rhea" id="RHEA:60272"/>
        <dbReference type="Rhea" id="RHEA-COMP:15537"/>
        <dbReference type="Rhea" id="RHEA-COMP:15540"/>
        <dbReference type="ChEBI" id="CHEBI:15378"/>
        <dbReference type="ChEBI" id="CHEBI:57856"/>
        <dbReference type="ChEBI" id="CHEBI:59789"/>
        <dbReference type="ChEBI" id="CHEBI:61961"/>
        <dbReference type="ChEBI" id="CHEBI:61976"/>
    </reaction>
</comment>
<proteinExistence type="predicted"/>
<evidence type="ECO:0000259" key="18">
    <source>
        <dbReference type="PROSITE" id="PS50868"/>
    </source>
</evidence>
<feature type="compositionally biased region" description="Basic and acidic residues" evidence="16">
    <location>
        <begin position="673"/>
        <end position="705"/>
    </location>
</feature>
<dbReference type="GO" id="GO:0033554">
    <property type="term" value="P:cellular response to stress"/>
    <property type="evidence" value="ECO:0007669"/>
    <property type="project" value="EnsemblFungi"/>
</dbReference>
<dbReference type="GO" id="GO:0003723">
    <property type="term" value="F:RNA binding"/>
    <property type="evidence" value="ECO:0007669"/>
    <property type="project" value="EnsemblFungi"/>
</dbReference>
<comment type="catalytic activity">
    <reaction evidence="12">
        <text>N(6)-methyl-L-lysyl(4)-[histone H3] + S-adenosyl-L-methionine = N(6),N(6)-dimethyl-L-lysyl(4)-[histone H3] + S-adenosyl-L-homocysteine + H(+)</text>
        <dbReference type="Rhea" id="RHEA:60268"/>
        <dbReference type="Rhea" id="RHEA-COMP:15540"/>
        <dbReference type="Rhea" id="RHEA-COMP:15543"/>
        <dbReference type="ChEBI" id="CHEBI:15378"/>
        <dbReference type="ChEBI" id="CHEBI:57856"/>
        <dbReference type="ChEBI" id="CHEBI:59789"/>
        <dbReference type="ChEBI" id="CHEBI:61929"/>
        <dbReference type="ChEBI" id="CHEBI:61976"/>
    </reaction>
</comment>
<accession>A7TGI1</accession>
<keyword evidence="8 14" id="KW-0949">S-adenosyl-L-methionine</keyword>
<dbReference type="GO" id="GO:0000781">
    <property type="term" value="C:chromosome, telomeric region"/>
    <property type="evidence" value="ECO:0007669"/>
    <property type="project" value="EnsemblFungi"/>
</dbReference>
<protein>
    <recommendedName>
        <fullName evidence="4 14">Histone-lysine N-methyltransferase, H3 lysine-4 specific</fullName>
        <ecNumber evidence="3 14">2.1.1.354</ecNumber>
    </recommendedName>
</protein>
<dbReference type="GO" id="GO:1903341">
    <property type="term" value="P:regulation of meiotic DNA double-strand break formation"/>
    <property type="evidence" value="ECO:0007669"/>
    <property type="project" value="EnsemblFungi"/>
</dbReference>
<keyword evidence="7 14" id="KW-0808">Transferase</keyword>
<feature type="region of interest" description="Disordered" evidence="16">
    <location>
        <begin position="605"/>
        <end position="642"/>
    </location>
</feature>
<dbReference type="PANTHER" id="PTHR45814">
    <property type="entry name" value="HISTONE-LYSINE N-METHYLTRANSFERASE SETD1"/>
    <property type="match status" value="1"/>
</dbReference>
<keyword evidence="6 14" id="KW-0489">Methyltransferase</keyword>
<dbReference type="KEGG" id="vpo:Kpol_1048p18"/>
<dbReference type="InterPro" id="IPR048669">
    <property type="entry name" value="SET1_RBD"/>
</dbReference>
<dbReference type="GO" id="GO:0030437">
    <property type="term" value="P:ascospore formation"/>
    <property type="evidence" value="ECO:0007669"/>
    <property type="project" value="EnsemblFungi"/>
</dbReference>
<dbReference type="PhylomeDB" id="A7TGI1"/>
<dbReference type="PANTHER" id="PTHR45814:SF2">
    <property type="entry name" value="HISTONE-LYSINE N-METHYLTRANSFERASE SETD1"/>
    <property type="match status" value="1"/>
</dbReference>
<dbReference type="InterPro" id="IPR024657">
    <property type="entry name" value="COMPASS_Set1_N-SET"/>
</dbReference>
<comment type="subunit">
    <text evidence="14">Component of the COMPASS (Set1C) complex.</text>
</comment>
<dbReference type="InterPro" id="IPR001214">
    <property type="entry name" value="SET_dom"/>
</dbReference>
<keyword evidence="10 14" id="KW-0539">Nucleus</keyword>
<evidence type="ECO:0000256" key="4">
    <source>
        <dbReference type="ARBA" id="ARBA00015839"/>
    </source>
</evidence>
<evidence type="ECO:0000259" key="17">
    <source>
        <dbReference type="PROSITE" id="PS50280"/>
    </source>
</evidence>
<keyword evidence="5 14" id="KW-0158">Chromosome</keyword>
<dbReference type="GO" id="GO:0030466">
    <property type="term" value="P:silent mating-type cassette heterochromatin formation"/>
    <property type="evidence" value="ECO:0007669"/>
    <property type="project" value="EnsemblFungi"/>
</dbReference>
<dbReference type="STRING" id="436907.A7TGI1"/>
<dbReference type="InterPro" id="IPR024636">
    <property type="entry name" value="SET_assoc"/>
</dbReference>
<dbReference type="GO" id="GO:0000723">
    <property type="term" value="P:telomere maintenance"/>
    <property type="evidence" value="ECO:0007669"/>
    <property type="project" value="EnsemblFungi"/>
</dbReference>